<feature type="compositionally biased region" description="Polar residues" evidence="6">
    <location>
        <begin position="155"/>
        <end position="171"/>
    </location>
</feature>
<feature type="domain" description="BHLH" evidence="7">
    <location>
        <begin position="244"/>
        <end position="293"/>
    </location>
</feature>
<feature type="compositionally biased region" description="Basic and acidic residues" evidence="6">
    <location>
        <begin position="251"/>
        <end position="261"/>
    </location>
</feature>
<feature type="region of interest" description="Disordered" evidence="6">
    <location>
        <begin position="184"/>
        <end position="264"/>
    </location>
</feature>
<dbReference type="SUPFAM" id="SSF47459">
    <property type="entry name" value="HLH, helix-loop-helix DNA-binding domain"/>
    <property type="match status" value="1"/>
</dbReference>
<feature type="compositionally biased region" description="Low complexity" evidence="6">
    <location>
        <begin position="1"/>
        <end position="13"/>
    </location>
</feature>
<dbReference type="SMART" id="SM00353">
    <property type="entry name" value="HLH"/>
    <property type="match status" value="1"/>
</dbReference>
<dbReference type="Pfam" id="PF00010">
    <property type="entry name" value="HLH"/>
    <property type="match status" value="1"/>
</dbReference>
<evidence type="ECO:0000256" key="3">
    <source>
        <dbReference type="ARBA" id="ARBA00023125"/>
    </source>
</evidence>
<dbReference type="PROSITE" id="PS50888">
    <property type="entry name" value="BHLH"/>
    <property type="match status" value="1"/>
</dbReference>
<dbReference type="PANTHER" id="PTHR45855">
    <property type="entry name" value="TRANSCRIPTION FACTOR PIF1-RELATED"/>
    <property type="match status" value="1"/>
</dbReference>
<evidence type="ECO:0000256" key="1">
    <source>
        <dbReference type="ARBA" id="ARBA00004123"/>
    </source>
</evidence>
<dbReference type="AlphaFoldDB" id="A0A2P2JQH2"/>
<sequence length="401" mass="42738">MHGLCPPRAAARPNSPSKYTWDKSRGPSGTLESIVSQATCLPGNKPIFDNAGLDEPVPWSANHNHPHSLLPGTSSSASAAMTMDALVPCSTENMSHAATEPLPAGELGTPLVGCSARVGSCTGPAATSTATADETDHLPPEKRARAARVQVAPSKDQSVSGSANTSGRDSQHVTLDTCEKDFGFTSPSSVSHQEGNSTVKPKTATGDNENDLVCHSRPPQRETGDERDKKKGIGKSSASTKSSRAAAVHNQSERKRRDKINQRMKTLQKMVPNSNKTDKASMLDEVIDYLKQLQAQVQMMGRMNMQPMMLPMAMQQQLQMSMMSPMSFGMGMGVMDMSSIARPNVANVPLVLHPTAFMPMISWDGSAADPRLQATSTPLMPDPLSTSLASQSKVASNTISI</sequence>
<dbReference type="Gene3D" id="4.10.280.10">
    <property type="entry name" value="Helix-loop-helix DNA-binding domain"/>
    <property type="match status" value="1"/>
</dbReference>
<accession>A0A2P2JQH2</accession>
<dbReference type="InterPro" id="IPR047265">
    <property type="entry name" value="PIF1-like_bHLH"/>
</dbReference>
<dbReference type="GO" id="GO:0005634">
    <property type="term" value="C:nucleus"/>
    <property type="evidence" value="ECO:0007669"/>
    <property type="project" value="UniProtKB-SubCell"/>
</dbReference>
<dbReference type="GO" id="GO:0046983">
    <property type="term" value="F:protein dimerization activity"/>
    <property type="evidence" value="ECO:0007669"/>
    <property type="project" value="InterPro"/>
</dbReference>
<evidence type="ECO:0000256" key="6">
    <source>
        <dbReference type="SAM" id="MobiDB-lite"/>
    </source>
</evidence>
<dbReference type="InterPro" id="IPR036638">
    <property type="entry name" value="HLH_DNA-bd_sf"/>
</dbReference>
<evidence type="ECO:0000259" key="7">
    <source>
        <dbReference type="PROSITE" id="PS50888"/>
    </source>
</evidence>
<dbReference type="InterPro" id="IPR031066">
    <property type="entry name" value="bHLH_ALC-like_plant"/>
</dbReference>
<feature type="compositionally biased region" description="Basic and acidic residues" evidence="6">
    <location>
        <begin position="219"/>
        <end position="231"/>
    </location>
</feature>
<keyword evidence="5" id="KW-0539">Nucleus</keyword>
<feature type="compositionally biased region" description="Polar residues" evidence="6">
    <location>
        <begin position="185"/>
        <end position="200"/>
    </location>
</feature>
<dbReference type="InterPro" id="IPR011598">
    <property type="entry name" value="bHLH_dom"/>
</dbReference>
<dbReference type="GO" id="GO:0003677">
    <property type="term" value="F:DNA binding"/>
    <property type="evidence" value="ECO:0007669"/>
    <property type="project" value="UniProtKB-KW"/>
</dbReference>
<feature type="region of interest" description="Disordered" evidence="6">
    <location>
        <begin position="122"/>
        <end position="171"/>
    </location>
</feature>
<evidence type="ECO:0000313" key="8">
    <source>
        <dbReference type="EMBL" id="MBW95707.1"/>
    </source>
</evidence>
<dbReference type="CDD" id="cd11445">
    <property type="entry name" value="bHLH_AtPIF_like"/>
    <property type="match status" value="1"/>
</dbReference>
<feature type="compositionally biased region" description="Basic and acidic residues" evidence="6">
    <location>
        <begin position="134"/>
        <end position="144"/>
    </location>
</feature>
<keyword evidence="2" id="KW-0805">Transcription regulation</keyword>
<evidence type="ECO:0000256" key="4">
    <source>
        <dbReference type="ARBA" id="ARBA00023163"/>
    </source>
</evidence>
<feature type="compositionally biased region" description="Low complexity" evidence="6">
    <location>
        <begin position="234"/>
        <end position="247"/>
    </location>
</feature>
<evidence type="ECO:0000256" key="5">
    <source>
        <dbReference type="ARBA" id="ARBA00023242"/>
    </source>
</evidence>
<reference evidence="8" key="1">
    <citation type="submission" date="2018-02" db="EMBL/GenBank/DDBJ databases">
        <title>Rhizophora mucronata_Transcriptome.</title>
        <authorList>
            <person name="Meera S.P."/>
            <person name="Sreeshan A."/>
            <person name="Augustine A."/>
        </authorList>
    </citation>
    <scope>NUCLEOTIDE SEQUENCE</scope>
    <source>
        <tissue evidence="8">Leaf</tissue>
    </source>
</reference>
<dbReference type="PANTHER" id="PTHR45855:SF23">
    <property type="entry name" value="TRANSCRIPTION FACTOR MEE8-RELATED"/>
    <property type="match status" value="1"/>
</dbReference>
<proteinExistence type="predicted"/>
<keyword evidence="3" id="KW-0238">DNA-binding</keyword>
<dbReference type="FunFam" id="4.10.280.10:FF:000059">
    <property type="entry name" value="transcription factor UNE10 isoform X1"/>
    <property type="match status" value="1"/>
</dbReference>
<feature type="region of interest" description="Disordered" evidence="6">
    <location>
        <begin position="1"/>
        <end position="28"/>
    </location>
</feature>
<organism evidence="8">
    <name type="scientific">Rhizophora mucronata</name>
    <name type="common">Asiatic mangrove</name>
    <dbReference type="NCBI Taxonomy" id="61149"/>
    <lineage>
        <taxon>Eukaryota</taxon>
        <taxon>Viridiplantae</taxon>
        <taxon>Streptophyta</taxon>
        <taxon>Embryophyta</taxon>
        <taxon>Tracheophyta</taxon>
        <taxon>Spermatophyta</taxon>
        <taxon>Magnoliopsida</taxon>
        <taxon>eudicotyledons</taxon>
        <taxon>Gunneridae</taxon>
        <taxon>Pentapetalae</taxon>
        <taxon>rosids</taxon>
        <taxon>fabids</taxon>
        <taxon>Malpighiales</taxon>
        <taxon>Rhizophoraceae</taxon>
        <taxon>Rhizophora</taxon>
    </lineage>
</organism>
<name>A0A2P2JQH2_RHIMU</name>
<keyword evidence="4" id="KW-0804">Transcription</keyword>
<protein>
    <recommendedName>
        <fullName evidence="7">BHLH domain-containing protein</fullName>
    </recommendedName>
</protein>
<dbReference type="EMBL" id="GGEC01015224">
    <property type="protein sequence ID" value="MBW95707.1"/>
    <property type="molecule type" value="Transcribed_RNA"/>
</dbReference>
<evidence type="ECO:0000256" key="2">
    <source>
        <dbReference type="ARBA" id="ARBA00023015"/>
    </source>
</evidence>
<comment type="subcellular location">
    <subcellularLocation>
        <location evidence="1">Nucleus</location>
    </subcellularLocation>
</comment>